<evidence type="ECO:0000313" key="2">
    <source>
        <dbReference type="Proteomes" id="UP000266861"/>
    </source>
</evidence>
<organism evidence="1 2">
    <name type="scientific">Diversispora epigaea</name>
    <dbReference type="NCBI Taxonomy" id="1348612"/>
    <lineage>
        <taxon>Eukaryota</taxon>
        <taxon>Fungi</taxon>
        <taxon>Fungi incertae sedis</taxon>
        <taxon>Mucoromycota</taxon>
        <taxon>Glomeromycotina</taxon>
        <taxon>Glomeromycetes</taxon>
        <taxon>Diversisporales</taxon>
        <taxon>Diversisporaceae</taxon>
        <taxon>Diversispora</taxon>
    </lineage>
</organism>
<sequence length="149" mass="16963">MVNVKSLNDQIMTRLEENSWIPQSELRSIVDRVVEYISISNPSSLSYQLKLIKFKDIFERVFTLYNLDIIKTNKKKLFSLEQIGNNSEKSIANITKEVLSVLKDIWNDSAFSSEFAKTLSEKTTSEKQSVASANRKGDGFMGDIQISCL</sequence>
<accession>A0A397HV16</accession>
<name>A0A397HV16_9GLOM</name>
<evidence type="ECO:0000313" key="1">
    <source>
        <dbReference type="EMBL" id="RHZ67079.1"/>
    </source>
</evidence>
<reference evidence="1 2" key="1">
    <citation type="submission" date="2018-08" db="EMBL/GenBank/DDBJ databases">
        <title>Genome and evolution of the arbuscular mycorrhizal fungus Diversispora epigaea (formerly Glomus versiforme) and its bacterial endosymbionts.</title>
        <authorList>
            <person name="Sun X."/>
            <person name="Fei Z."/>
            <person name="Harrison M."/>
        </authorList>
    </citation>
    <scope>NUCLEOTIDE SEQUENCE [LARGE SCALE GENOMIC DNA]</scope>
    <source>
        <strain evidence="1 2">IT104</strain>
    </source>
</reference>
<comment type="caution">
    <text evidence="1">The sequence shown here is derived from an EMBL/GenBank/DDBJ whole genome shotgun (WGS) entry which is preliminary data.</text>
</comment>
<keyword evidence="2" id="KW-1185">Reference proteome</keyword>
<gene>
    <name evidence="1" type="ORF">Glove_303g158</name>
</gene>
<dbReference type="EMBL" id="PQFF01000277">
    <property type="protein sequence ID" value="RHZ67079.1"/>
    <property type="molecule type" value="Genomic_DNA"/>
</dbReference>
<dbReference type="AlphaFoldDB" id="A0A397HV16"/>
<dbReference type="Proteomes" id="UP000266861">
    <property type="component" value="Unassembled WGS sequence"/>
</dbReference>
<proteinExistence type="predicted"/>
<protein>
    <submittedName>
        <fullName evidence="1">Uncharacterized protein</fullName>
    </submittedName>
</protein>